<gene>
    <name evidence="4" type="ORF">GOOTI_182_00450</name>
</gene>
<evidence type="ECO:0000256" key="1">
    <source>
        <dbReference type="ARBA" id="ARBA00022857"/>
    </source>
</evidence>
<name>H5TQL5_GORO1</name>
<comment type="caution">
    <text evidence="4">The sequence shown here is derived from an EMBL/GenBank/DDBJ whole genome shotgun (WGS) entry which is preliminary data.</text>
</comment>
<evidence type="ECO:0000256" key="2">
    <source>
        <dbReference type="SAM" id="MobiDB-lite"/>
    </source>
</evidence>
<evidence type="ECO:0000313" key="5">
    <source>
        <dbReference type="Proteomes" id="UP000005038"/>
    </source>
</evidence>
<dbReference type="SUPFAM" id="SSF51735">
    <property type="entry name" value="NAD(P)-binding Rossmann-fold domains"/>
    <property type="match status" value="1"/>
</dbReference>
<dbReference type="Pfam" id="PF08240">
    <property type="entry name" value="ADH_N"/>
    <property type="match status" value="1"/>
</dbReference>
<dbReference type="SUPFAM" id="SSF50129">
    <property type="entry name" value="GroES-like"/>
    <property type="match status" value="1"/>
</dbReference>
<dbReference type="Gene3D" id="3.40.50.720">
    <property type="entry name" value="NAD(P)-binding Rossmann-like Domain"/>
    <property type="match status" value="1"/>
</dbReference>
<dbReference type="InterPro" id="IPR013149">
    <property type="entry name" value="ADH-like_C"/>
</dbReference>
<evidence type="ECO:0000313" key="4">
    <source>
        <dbReference type="EMBL" id="GAB35773.1"/>
    </source>
</evidence>
<reference evidence="4" key="1">
    <citation type="submission" date="2012-02" db="EMBL/GenBank/DDBJ databases">
        <title>Whole genome shotgun sequence of Gordonia otitidis NBRC 100426.</title>
        <authorList>
            <person name="Yoshida I."/>
            <person name="Hosoyama A."/>
            <person name="Tsuchikane K."/>
            <person name="Katsumata H."/>
            <person name="Yamazaki S."/>
            <person name="Fujita N."/>
        </authorList>
    </citation>
    <scope>NUCLEOTIDE SEQUENCE [LARGE SCALE GENOMIC DNA]</scope>
    <source>
        <strain evidence="4">NBRC 100426</strain>
    </source>
</reference>
<dbReference type="STRING" id="1108044.GOOTI_182_00450"/>
<dbReference type="EMBL" id="BAFB01000182">
    <property type="protein sequence ID" value="GAB35773.1"/>
    <property type="molecule type" value="Genomic_DNA"/>
</dbReference>
<sequence length="345" mass="34462">MADATNTESSNTGSAKTPTNENTLDIESAAVTARQAVATAYGDPTSVVEIVKAELPLPDTGQAVIDVTAIGVNPIDAKTVSGAMGGDTSKLPLPIGHELAGVVRAVGSSTGDTPPTTFTPGDEVIVYPAPGAFADHVVVDLSSVHSRPAGLDAEHGAGLLLVGVTAADVVATAAITPDDTVLIHGGAGAVGSIAVQLALRIGATVVATASPANHEYLRELGATPVAYGDGLPDRVRAAAPDGVTAAIDTVGTDEAIDVSLELVADRARIVSIAAFGRGEDGIVLVNGSTPQSKENRAAAVDGLIADAASGALVTDIAATYPLDRAGQALEDLLTSHPRGKFVLLP</sequence>
<dbReference type="CDD" id="cd05289">
    <property type="entry name" value="MDR_like_2"/>
    <property type="match status" value="1"/>
</dbReference>
<dbReference type="InterPro" id="IPR036291">
    <property type="entry name" value="NAD(P)-bd_dom_sf"/>
</dbReference>
<dbReference type="Proteomes" id="UP000005038">
    <property type="component" value="Unassembled WGS sequence"/>
</dbReference>
<dbReference type="SMART" id="SM00829">
    <property type="entry name" value="PKS_ER"/>
    <property type="match status" value="1"/>
</dbReference>
<feature type="region of interest" description="Disordered" evidence="2">
    <location>
        <begin position="1"/>
        <end position="22"/>
    </location>
</feature>
<organism evidence="4 5">
    <name type="scientific">Gordonia otitidis (strain DSM 44809 / CCUG 52243 / JCM 12355 / NBRC 100426 / IFM 10032)</name>
    <dbReference type="NCBI Taxonomy" id="1108044"/>
    <lineage>
        <taxon>Bacteria</taxon>
        <taxon>Bacillati</taxon>
        <taxon>Actinomycetota</taxon>
        <taxon>Actinomycetes</taxon>
        <taxon>Mycobacteriales</taxon>
        <taxon>Gordoniaceae</taxon>
        <taxon>Gordonia</taxon>
    </lineage>
</organism>
<feature type="domain" description="Enoyl reductase (ER)" evidence="3">
    <location>
        <begin position="42"/>
        <end position="343"/>
    </location>
</feature>
<dbReference type="PANTHER" id="PTHR44154:SF1">
    <property type="entry name" value="QUINONE OXIDOREDUCTASE"/>
    <property type="match status" value="1"/>
</dbReference>
<dbReference type="InterPro" id="IPR011032">
    <property type="entry name" value="GroES-like_sf"/>
</dbReference>
<accession>H5TQL5</accession>
<dbReference type="InterPro" id="IPR051603">
    <property type="entry name" value="Zinc-ADH_QOR/CCCR"/>
</dbReference>
<dbReference type="InterPro" id="IPR013154">
    <property type="entry name" value="ADH-like_N"/>
</dbReference>
<proteinExistence type="predicted"/>
<dbReference type="RefSeq" id="WP_007239981.1">
    <property type="nucleotide sequence ID" value="NZ_BAFB01000182.1"/>
</dbReference>
<keyword evidence="1" id="KW-0521">NADP</keyword>
<dbReference type="Gene3D" id="3.90.180.10">
    <property type="entry name" value="Medium-chain alcohol dehydrogenases, catalytic domain"/>
    <property type="match status" value="1"/>
</dbReference>
<protein>
    <submittedName>
        <fullName evidence="4">Oxidoreductase</fullName>
    </submittedName>
</protein>
<keyword evidence="5" id="KW-1185">Reference proteome</keyword>
<evidence type="ECO:0000259" key="3">
    <source>
        <dbReference type="SMART" id="SM00829"/>
    </source>
</evidence>
<dbReference type="AlphaFoldDB" id="H5TQL5"/>
<dbReference type="PANTHER" id="PTHR44154">
    <property type="entry name" value="QUINONE OXIDOREDUCTASE"/>
    <property type="match status" value="1"/>
</dbReference>
<dbReference type="GO" id="GO:0016491">
    <property type="term" value="F:oxidoreductase activity"/>
    <property type="evidence" value="ECO:0007669"/>
    <property type="project" value="InterPro"/>
</dbReference>
<dbReference type="OrthoDB" id="9801186at2"/>
<dbReference type="Pfam" id="PF00107">
    <property type="entry name" value="ADH_zinc_N"/>
    <property type="match status" value="1"/>
</dbReference>
<dbReference type="InterPro" id="IPR020843">
    <property type="entry name" value="ER"/>
</dbReference>